<dbReference type="SMART" id="SM00209">
    <property type="entry name" value="TSP1"/>
    <property type="match status" value="1"/>
</dbReference>
<dbReference type="PROSITE" id="PS00524">
    <property type="entry name" value="SMB_1"/>
    <property type="match status" value="1"/>
</dbReference>
<dbReference type="PANTHER" id="PTHR20920:SF5">
    <property type="entry name" value="SMB DOMAIN-CONTAINING PROTEIN"/>
    <property type="match status" value="1"/>
</dbReference>
<evidence type="ECO:0000259" key="6">
    <source>
        <dbReference type="PROSITE" id="PS50958"/>
    </source>
</evidence>
<feature type="domain" description="SMB" evidence="6">
    <location>
        <begin position="182"/>
        <end position="206"/>
    </location>
</feature>
<keyword evidence="2" id="KW-1015">Disulfide bond</keyword>
<dbReference type="SUPFAM" id="SSF90188">
    <property type="entry name" value="Somatomedin B domain"/>
    <property type="match status" value="1"/>
</dbReference>
<dbReference type="PROSITE" id="PS50958">
    <property type="entry name" value="SMB_2"/>
    <property type="match status" value="1"/>
</dbReference>
<keyword evidence="1 5" id="KW-0732">Signal</keyword>
<comment type="caution">
    <text evidence="7">The sequence shown here is derived from an EMBL/GenBank/DDBJ whole genome shotgun (WGS) entry which is preliminary data.</text>
</comment>
<dbReference type="InterPro" id="IPR056801">
    <property type="entry name" value="SBSPON_C"/>
</dbReference>
<evidence type="ECO:0000256" key="4">
    <source>
        <dbReference type="SAM" id="MobiDB-lite"/>
    </source>
</evidence>
<evidence type="ECO:0000256" key="2">
    <source>
        <dbReference type="ARBA" id="ARBA00023157"/>
    </source>
</evidence>
<dbReference type="SUPFAM" id="SSF82895">
    <property type="entry name" value="TSP-1 type 1 repeat"/>
    <property type="match status" value="1"/>
</dbReference>
<feature type="region of interest" description="Disordered" evidence="4">
    <location>
        <begin position="46"/>
        <end position="78"/>
    </location>
</feature>
<name>A0AAV5VL69_9BILA</name>
<dbReference type="InterPro" id="IPR000884">
    <property type="entry name" value="TSP1_rpt"/>
</dbReference>
<feature type="chain" id="PRO_5043910457" description="SMB domain-containing protein" evidence="5">
    <location>
        <begin position="25"/>
        <end position="401"/>
    </location>
</feature>
<feature type="signal peptide" evidence="5">
    <location>
        <begin position="1"/>
        <end position="24"/>
    </location>
</feature>
<dbReference type="Gene3D" id="4.10.410.20">
    <property type="match status" value="1"/>
</dbReference>
<accession>A0AAV5VL69</accession>
<evidence type="ECO:0000256" key="3">
    <source>
        <dbReference type="ARBA" id="ARBA00023180"/>
    </source>
</evidence>
<dbReference type="InterPro" id="IPR044004">
    <property type="entry name" value="TSP1_spondin_dom"/>
</dbReference>
<keyword evidence="3" id="KW-0325">Glycoprotein</keyword>
<dbReference type="InterPro" id="IPR036024">
    <property type="entry name" value="Somatomedin_B-like_dom_sf"/>
</dbReference>
<reference evidence="7" key="1">
    <citation type="submission" date="2023-10" db="EMBL/GenBank/DDBJ databases">
        <title>Genome assembly of Pristionchus species.</title>
        <authorList>
            <person name="Yoshida K."/>
            <person name="Sommer R.J."/>
        </authorList>
    </citation>
    <scope>NUCLEOTIDE SEQUENCE</scope>
    <source>
        <strain evidence="7">RS5133</strain>
    </source>
</reference>
<dbReference type="PANTHER" id="PTHR20920">
    <property type="entry name" value="RPE-SPONDIN"/>
    <property type="match status" value="1"/>
</dbReference>
<dbReference type="InterPro" id="IPR001212">
    <property type="entry name" value="Somatomedin_B_dom"/>
</dbReference>
<evidence type="ECO:0000313" key="8">
    <source>
        <dbReference type="Proteomes" id="UP001432322"/>
    </source>
</evidence>
<dbReference type="InterPro" id="IPR036383">
    <property type="entry name" value="TSP1_rpt_sf"/>
</dbReference>
<evidence type="ECO:0000256" key="5">
    <source>
        <dbReference type="SAM" id="SignalP"/>
    </source>
</evidence>
<dbReference type="AlphaFoldDB" id="A0AAV5VL69"/>
<dbReference type="Proteomes" id="UP001432322">
    <property type="component" value="Unassembled WGS sequence"/>
</dbReference>
<proteinExistence type="predicted"/>
<keyword evidence="8" id="KW-1185">Reference proteome</keyword>
<feature type="compositionally biased region" description="Low complexity" evidence="4">
    <location>
        <begin position="58"/>
        <end position="76"/>
    </location>
</feature>
<sequence length="401" mass="45573">MWIETTTALTLPLIVVLLPSFVSAGCYAPVRMCCRGRNNTCRSTDDGLRSLPESMGGPATTTTTTPRPWNPRFTPTQSSDIGQLVKTANDNFDTAYNQYERGSSRDSWGRPRTSSYKEFIFGDVVREKAQPERVEEHKPRRHLLIRYEIVAEHLPLTVIETNQVEYDSGMKIMYLEAPPMACFCDETCIELGDCCSDYTYVCPRQDCRVSSWSDWGGCKVDGDRKCGTGTQMRTRNVTQPSDHGGERCPALREMRTCFKGCEKTGGSYEDETTVALLLDYKYNGTRSRHSKRHRWMTALERANKTTYYCVEYKIGWVNRNCVNPALTAKLYRGNTICAECQPEAQVHRKNLRCASDLDDGDMGFWKLIGPQSCNGIWTRVSRTDNCRCSRDIPSFDPFLLV</sequence>
<evidence type="ECO:0000256" key="1">
    <source>
        <dbReference type="ARBA" id="ARBA00022729"/>
    </source>
</evidence>
<dbReference type="Pfam" id="PF19028">
    <property type="entry name" value="TSP1_spondin"/>
    <property type="match status" value="1"/>
</dbReference>
<organism evidence="7 8">
    <name type="scientific">Pristionchus fissidentatus</name>
    <dbReference type="NCBI Taxonomy" id="1538716"/>
    <lineage>
        <taxon>Eukaryota</taxon>
        <taxon>Metazoa</taxon>
        <taxon>Ecdysozoa</taxon>
        <taxon>Nematoda</taxon>
        <taxon>Chromadorea</taxon>
        <taxon>Rhabditida</taxon>
        <taxon>Rhabditina</taxon>
        <taxon>Diplogasteromorpha</taxon>
        <taxon>Diplogasteroidea</taxon>
        <taxon>Neodiplogasteridae</taxon>
        <taxon>Pristionchus</taxon>
    </lineage>
</organism>
<dbReference type="EMBL" id="BTSY01000003">
    <property type="protein sequence ID" value="GMT19390.1"/>
    <property type="molecule type" value="Genomic_DNA"/>
</dbReference>
<protein>
    <recommendedName>
        <fullName evidence="6">SMB domain-containing protein</fullName>
    </recommendedName>
</protein>
<dbReference type="PROSITE" id="PS50092">
    <property type="entry name" value="TSP1"/>
    <property type="match status" value="1"/>
</dbReference>
<dbReference type="Gene3D" id="2.20.100.10">
    <property type="entry name" value="Thrombospondin type-1 (TSP1) repeat"/>
    <property type="match status" value="1"/>
</dbReference>
<dbReference type="InterPro" id="IPR039942">
    <property type="entry name" value="SBSPO"/>
</dbReference>
<evidence type="ECO:0000313" key="7">
    <source>
        <dbReference type="EMBL" id="GMT19390.1"/>
    </source>
</evidence>
<dbReference type="Pfam" id="PF25031">
    <property type="entry name" value="SBSPON_C"/>
    <property type="match status" value="1"/>
</dbReference>
<dbReference type="Pfam" id="PF01033">
    <property type="entry name" value="Somatomedin_B"/>
    <property type="match status" value="1"/>
</dbReference>
<gene>
    <name evidence="7" type="ORF">PFISCL1PPCAC_10687</name>
</gene>